<evidence type="ECO:0000256" key="1">
    <source>
        <dbReference type="PROSITE-ProRule" id="PRU00024"/>
    </source>
</evidence>
<sequence>MSANLESLIQSGYDLIFPFFTCQGNIIYKKAEFFCKECSKCYCGTCGEYHNFLFKKHAIWGKEKISQWPETNVNVQEQCQKHKGEKLTAFCEDHSKLMCRVCRIYTHK</sequence>
<dbReference type="AlphaFoldDB" id="A0A9D4GIX4"/>
<dbReference type="InterPro" id="IPR047153">
    <property type="entry name" value="TRIM45/56/19-like"/>
</dbReference>
<organism evidence="3 4">
    <name type="scientific">Dreissena polymorpha</name>
    <name type="common">Zebra mussel</name>
    <name type="synonym">Mytilus polymorpha</name>
    <dbReference type="NCBI Taxonomy" id="45954"/>
    <lineage>
        <taxon>Eukaryota</taxon>
        <taxon>Metazoa</taxon>
        <taxon>Spiralia</taxon>
        <taxon>Lophotrochozoa</taxon>
        <taxon>Mollusca</taxon>
        <taxon>Bivalvia</taxon>
        <taxon>Autobranchia</taxon>
        <taxon>Heteroconchia</taxon>
        <taxon>Euheterodonta</taxon>
        <taxon>Imparidentia</taxon>
        <taxon>Neoheterodontei</taxon>
        <taxon>Myida</taxon>
        <taxon>Dreissenoidea</taxon>
        <taxon>Dreissenidae</taxon>
        <taxon>Dreissena</taxon>
    </lineage>
</organism>
<feature type="domain" description="B box-type" evidence="2">
    <location>
        <begin position="74"/>
        <end position="108"/>
    </location>
</feature>
<evidence type="ECO:0000313" key="4">
    <source>
        <dbReference type="Proteomes" id="UP000828390"/>
    </source>
</evidence>
<dbReference type="Gene3D" id="3.30.160.60">
    <property type="entry name" value="Classic Zinc Finger"/>
    <property type="match status" value="1"/>
</dbReference>
<dbReference type="EMBL" id="JAIWYP010000005">
    <property type="protein sequence ID" value="KAH3816296.1"/>
    <property type="molecule type" value="Genomic_DNA"/>
</dbReference>
<dbReference type="InterPro" id="IPR000315">
    <property type="entry name" value="Znf_B-box"/>
</dbReference>
<keyword evidence="4" id="KW-1185">Reference proteome</keyword>
<proteinExistence type="predicted"/>
<dbReference type="GO" id="GO:0008270">
    <property type="term" value="F:zinc ion binding"/>
    <property type="evidence" value="ECO:0007669"/>
    <property type="project" value="UniProtKB-KW"/>
</dbReference>
<evidence type="ECO:0000313" key="3">
    <source>
        <dbReference type="EMBL" id="KAH3816296.1"/>
    </source>
</evidence>
<dbReference type="Proteomes" id="UP000828390">
    <property type="component" value="Unassembled WGS sequence"/>
</dbReference>
<dbReference type="PANTHER" id="PTHR25462:SF307">
    <property type="entry name" value="TRIPARTITE MOTIF-CONTAINING PROTEIN 45"/>
    <property type="match status" value="1"/>
</dbReference>
<evidence type="ECO:0000259" key="2">
    <source>
        <dbReference type="PROSITE" id="PS50119"/>
    </source>
</evidence>
<keyword evidence="1" id="KW-0862">Zinc</keyword>
<keyword evidence="1" id="KW-0863">Zinc-finger</keyword>
<name>A0A9D4GIX4_DREPO</name>
<dbReference type="PROSITE" id="PS50119">
    <property type="entry name" value="ZF_BBOX"/>
    <property type="match status" value="1"/>
</dbReference>
<reference evidence="3" key="2">
    <citation type="submission" date="2020-11" db="EMBL/GenBank/DDBJ databases">
        <authorList>
            <person name="McCartney M.A."/>
            <person name="Auch B."/>
            <person name="Kono T."/>
            <person name="Mallez S."/>
            <person name="Becker A."/>
            <person name="Gohl D.M."/>
            <person name="Silverstein K.A.T."/>
            <person name="Koren S."/>
            <person name="Bechman K.B."/>
            <person name="Herman A."/>
            <person name="Abrahante J.E."/>
            <person name="Garbe J."/>
        </authorList>
    </citation>
    <scope>NUCLEOTIDE SEQUENCE</scope>
    <source>
        <strain evidence="3">Duluth1</strain>
        <tissue evidence="3">Whole animal</tissue>
    </source>
</reference>
<dbReference type="PANTHER" id="PTHR25462">
    <property type="entry name" value="BONUS, ISOFORM C-RELATED"/>
    <property type="match status" value="1"/>
</dbReference>
<reference evidence="3" key="1">
    <citation type="journal article" date="2019" name="bioRxiv">
        <title>The Genome of the Zebra Mussel, Dreissena polymorpha: A Resource for Invasive Species Research.</title>
        <authorList>
            <person name="McCartney M.A."/>
            <person name="Auch B."/>
            <person name="Kono T."/>
            <person name="Mallez S."/>
            <person name="Zhang Y."/>
            <person name="Obille A."/>
            <person name="Becker A."/>
            <person name="Abrahante J.E."/>
            <person name="Garbe J."/>
            <person name="Badalamenti J.P."/>
            <person name="Herman A."/>
            <person name="Mangelson H."/>
            <person name="Liachko I."/>
            <person name="Sullivan S."/>
            <person name="Sone E.D."/>
            <person name="Koren S."/>
            <person name="Silverstein K.A.T."/>
            <person name="Beckman K.B."/>
            <person name="Gohl D.M."/>
        </authorList>
    </citation>
    <scope>NUCLEOTIDE SEQUENCE</scope>
    <source>
        <strain evidence="3">Duluth1</strain>
        <tissue evidence="3">Whole animal</tissue>
    </source>
</reference>
<accession>A0A9D4GIX4</accession>
<protein>
    <recommendedName>
        <fullName evidence="2">B box-type domain-containing protein</fullName>
    </recommendedName>
</protein>
<dbReference type="SUPFAM" id="SSF57845">
    <property type="entry name" value="B-box zinc-binding domain"/>
    <property type="match status" value="1"/>
</dbReference>
<keyword evidence="1" id="KW-0479">Metal-binding</keyword>
<gene>
    <name evidence="3" type="ORF">DPMN_117809</name>
</gene>
<dbReference type="Pfam" id="PF00643">
    <property type="entry name" value="zf-B_box"/>
    <property type="match status" value="1"/>
</dbReference>
<dbReference type="SMART" id="SM00336">
    <property type="entry name" value="BBOX"/>
    <property type="match status" value="2"/>
</dbReference>
<comment type="caution">
    <text evidence="3">The sequence shown here is derived from an EMBL/GenBank/DDBJ whole genome shotgun (WGS) entry which is preliminary data.</text>
</comment>